<dbReference type="NCBIfam" id="TIGR00486">
    <property type="entry name" value="YbgI_SA1388"/>
    <property type="match status" value="1"/>
</dbReference>
<accession>A0A975A0H8</accession>
<evidence type="ECO:0000256" key="5">
    <source>
        <dbReference type="PIRNR" id="PIRNR037489"/>
    </source>
</evidence>
<proteinExistence type="inferred from homology"/>
<evidence type="ECO:0000256" key="1">
    <source>
        <dbReference type="ARBA" id="ARBA00006964"/>
    </source>
</evidence>
<dbReference type="Gene3D" id="3.30.70.120">
    <property type="match status" value="1"/>
</dbReference>
<feature type="binding site" evidence="6">
    <location>
        <position position="65"/>
    </location>
    <ligand>
        <name>a divalent metal cation</name>
        <dbReference type="ChEBI" id="CHEBI:60240"/>
        <label>1</label>
    </ligand>
</feature>
<dbReference type="GO" id="GO:0046872">
    <property type="term" value="F:metal ion binding"/>
    <property type="evidence" value="ECO:0007669"/>
    <property type="project" value="UniProtKB-UniRule"/>
</dbReference>
<feature type="binding site" evidence="6">
    <location>
        <position position="104"/>
    </location>
    <ligand>
        <name>a divalent metal cation</name>
        <dbReference type="ChEBI" id="CHEBI:60240"/>
        <label>1</label>
    </ligand>
</feature>
<dbReference type="Gene3D" id="3.40.1390.30">
    <property type="entry name" value="NIF3 (NGG1p interacting factor 3)-like"/>
    <property type="match status" value="2"/>
</dbReference>
<feature type="binding site" evidence="6">
    <location>
        <position position="332"/>
    </location>
    <ligand>
        <name>a divalent metal cation</name>
        <dbReference type="ChEBI" id="CHEBI:60240"/>
        <label>1</label>
    </ligand>
</feature>
<dbReference type="PIRSF" id="PIRSF037489">
    <property type="entry name" value="UCP037489_NIF3_YqfO"/>
    <property type="match status" value="1"/>
</dbReference>
<sequence>MTRIKDIITHLESIAPLSYQESYDNSGLLVGSQNDPVNGILITLDVTEDVVEEAINLKSNLIIAHHPIIFKGLKSITGKNYVERTVLKAIQNNIAIYAIHTNLDNIINGVNHKIASLIGLQNLEILLPKGDTLIKLVTYSPKKSADKVKQGLFEAGAGNIGNYSECAFTSEGTGQFTPNDKANPTIGSNNKAEKVDEVRIEVIVPKHDSRKVIQKLNAVHPYEEVAYYILPISNANQEVGSGMIGELEEEISTLDFLKQVKSIMKVGCVRHTKSIKDKIKKVAVCGGSGSFLLSQAKRQGADVFITADFKYHEFFDAEDNIVIADIGHYESEQFTKELIHELLSEKFTTFALNLSNTVTNPISYL</sequence>
<dbReference type="FunFam" id="3.30.70.120:FF:000006">
    <property type="entry name" value="GTP cyclohydrolase 1 type 2 homolog"/>
    <property type="match status" value="1"/>
</dbReference>
<dbReference type="Proteomes" id="UP000662783">
    <property type="component" value="Chromosome"/>
</dbReference>
<evidence type="ECO:0000256" key="3">
    <source>
        <dbReference type="ARBA" id="ARBA00022112"/>
    </source>
</evidence>
<comment type="similarity">
    <text evidence="1 5">Belongs to the GTP cyclohydrolase I type 2/NIF3 family.</text>
</comment>
<dbReference type="InterPro" id="IPR002678">
    <property type="entry name" value="DUF34/NIF3"/>
</dbReference>
<dbReference type="InterPro" id="IPR015867">
    <property type="entry name" value="N-reg_PII/ATP_PRibTrfase_C"/>
</dbReference>
<gene>
    <name evidence="7" type="ORF">JR347_14715</name>
</gene>
<evidence type="ECO:0000313" key="7">
    <source>
        <dbReference type="EMBL" id="QSE96836.1"/>
    </source>
</evidence>
<dbReference type="EMBL" id="CP070608">
    <property type="protein sequence ID" value="QSE96836.1"/>
    <property type="molecule type" value="Genomic_DNA"/>
</dbReference>
<evidence type="ECO:0000256" key="6">
    <source>
        <dbReference type="PIRSR" id="PIRSR602678-1"/>
    </source>
</evidence>
<dbReference type="SUPFAM" id="SSF102705">
    <property type="entry name" value="NIF3 (NGG1p interacting factor 3)-like"/>
    <property type="match status" value="1"/>
</dbReference>
<feature type="binding site" evidence="6">
    <location>
        <position position="66"/>
    </location>
    <ligand>
        <name>a divalent metal cation</name>
        <dbReference type="ChEBI" id="CHEBI:60240"/>
        <label>1</label>
    </ligand>
</feature>
<comment type="subunit">
    <text evidence="2">Homohexamer.</text>
</comment>
<protein>
    <recommendedName>
        <fullName evidence="3 5">GTP cyclohydrolase 1 type 2 homolog</fullName>
    </recommendedName>
</protein>
<dbReference type="RefSeq" id="WP_205721350.1">
    <property type="nucleotide sequence ID" value="NZ_CP070608.1"/>
</dbReference>
<evidence type="ECO:0000256" key="2">
    <source>
        <dbReference type="ARBA" id="ARBA00011643"/>
    </source>
</evidence>
<evidence type="ECO:0000313" key="8">
    <source>
        <dbReference type="Proteomes" id="UP000662783"/>
    </source>
</evidence>
<evidence type="ECO:0000256" key="4">
    <source>
        <dbReference type="ARBA" id="ARBA00022723"/>
    </source>
</evidence>
<dbReference type="KEGG" id="fuv:JR347_14715"/>
<keyword evidence="8" id="KW-1185">Reference proteome</keyword>
<dbReference type="InterPro" id="IPR017221">
    <property type="entry name" value="DUF34/NIF3_bac"/>
</dbReference>
<dbReference type="Pfam" id="PF01784">
    <property type="entry name" value="DUF34_NIF3"/>
    <property type="match status" value="1"/>
</dbReference>
<keyword evidence="4 5" id="KW-0479">Metal-binding</keyword>
<name>A0A975A0H8_9BACT</name>
<reference evidence="7" key="1">
    <citation type="submission" date="2021-02" db="EMBL/GenBank/DDBJ databases">
        <title>Fulvivirga sp. S481 isolated from sea water.</title>
        <authorList>
            <person name="Bae S.S."/>
            <person name="Baek K."/>
        </authorList>
    </citation>
    <scope>NUCLEOTIDE SEQUENCE</scope>
    <source>
        <strain evidence="7">S481</strain>
    </source>
</reference>
<dbReference type="FunFam" id="3.40.1390.30:FF:000001">
    <property type="entry name" value="GTP cyclohydrolase 1 type 2"/>
    <property type="match status" value="1"/>
</dbReference>
<dbReference type="InterPro" id="IPR036069">
    <property type="entry name" value="DUF34/NIF3_sf"/>
</dbReference>
<dbReference type="PANTHER" id="PTHR13799">
    <property type="entry name" value="NGG1 INTERACTING FACTOR 3"/>
    <property type="match status" value="1"/>
</dbReference>
<organism evidence="7 8">
    <name type="scientific">Fulvivirga lutea</name>
    <dbReference type="NCBI Taxonomy" id="2810512"/>
    <lineage>
        <taxon>Bacteria</taxon>
        <taxon>Pseudomonadati</taxon>
        <taxon>Bacteroidota</taxon>
        <taxon>Cytophagia</taxon>
        <taxon>Cytophagales</taxon>
        <taxon>Fulvivirgaceae</taxon>
        <taxon>Fulvivirga</taxon>
    </lineage>
</organism>
<feature type="binding site" evidence="6">
    <location>
        <position position="328"/>
    </location>
    <ligand>
        <name>a divalent metal cation</name>
        <dbReference type="ChEBI" id="CHEBI:60240"/>
        <label>1</label>
    </ligand>
</feature>
<dbReference type="PANTHER" id="PTHR13799:SF14">
    <property type="entry name" value="GTP CYCLOHYDROLASE 1 TYPE 2 HOMOLOG"/>
    <property type="match status" value="1"/>
</dbReference>
<dbReference type="AlphaFoldDB" id="A0A975A0H8"/>
<dbReference type="GO" id="GO:0005737">
    <property type="term" value="C:cytoplasm"/>
    <property type="evidence" value="ECO:0007669"/>
    <property type="project" value="TreeGrafter"/>
</dbReference>